<dbReference type="Proteomes" id="UP000281553">
    <property type="component" value="Unassembled WGS sequence"/>
</dbReference>
<organism evidence="2 3">
    <name type="scientific">Dibothriocephalus latus</name>
    <name type="common">Fish tapeworm</name>
    <name type="synonym">Diphyllobothrium latum</name>
    <dbReference type="NCBI Taxonomy" id="60516"/>
    <lineage>
        <taxon>Eukaryota</taxon>
        <taxon>Metazoa</taxon>
        <taxon>Spiralia</taxon>
        <taxon>Lophotrochozoa</taxon>
        <taxon>Platyhelminthes</taxon>
        <taxon>Cestoda</taxon>
        <taxon>Eucestoda</taxon>
        <taxon>Diphyllobothriidea</taxon>
        <taxon>Diphyllobothriidae</taxon>
        <taxon>Dibothriocephalus</taxon>
    </lineage>
</organism>
<reference evidence="2 3" key="1">
    <citation type="submission" date="2018-11" db="EMBL/GenBank/DDBJ databases">
        <authorList>
            <consortium name="Pathogen Informatics"/>
        </authorList>
    </citation>
    <scope>NUCLEOTIDE SEQUENCE [LARGE SCALE GENOMIC DNA]</scope>
</reference>
<dbReference type="OrthoDB" id="10557331at2759"/>
<keyword evidence="1" id="KW-0472">Membrane</keyword>
<accession>A0A3P7M3H3</accession>
<proteinExistence type="predicted"/>
<feature type="transmembrane region" description="Helical" evidence="1">
    <location>
        <begin position="51"/>
        <end position="75"/>
    </location>
</feature>
<evidence type="ECO:0000313" key="3">
    <source>
        <dbReference type="Proteomes" id="UP000281553"/>
    </source>
</evidence>
<dbReference type="EMBL" id="UYRU01070901">
    <property type="protein sequence ID" value="VDN20380.1"/>
    <property type="molecule type" value="Genomic_DNA"/>
</dbReference>
<keyword evidence="1" id="KW-1133">Transmembrane helix</keyword>
<keyword evidence="1" id="KW-0812">Transmembrane</keyword>
<evidence type="ECO:0000313" key="2">
    <source>
        <dbReference type="EMBL" id="VDN20380.1"/>
    </source>
</evidence>
<feature type="transmembrane region" description="Helical" evidence="1">
    <location>
        <begin position="21"/>
        <end position="45"/>
    </location>
</feature>
<name>A0A3P7M3H3_DIBLA</name>
<protein>
    <submittedName>
        <fullName evidence="2">Uncharacterized protein</fullName>
    </submittedName>
</protein>
<keyword evidence="3" id="KW-1185">Reference proteome</keyword>
<sequence length="215" mass="24820">MAGISAQGGVLEVGRRRPLPYIIAIHLIVLPFELVSYCLSVWSIVDKNAKYTTPIFIAVISWCSILLFVIFFEIIDWIRHFDKNGSLKYKFYQTFLYGENKDMPDEEKKILINKFWNLSKSTATKFLRRKVTDFKPTDKDGKEEAISEAADTMADFVMNLDLTVTDTLMGLFILRWQTTQWIGGKTEIDPEIPLRTTDPDTMTLAEKVLDTLFTW</sequence>
<gene>
    <name evidence="2" type="ORF">DILT_LOCUS13607</name>
</gene>
<dbReference type="AlphaFoldDB" id="A0A3P7M3H3"/>
<evidence type="ECO:0000256" key="1">
    <source>
        <dbReference type="SAM" id="Phobius"/>
    </source>
</evidence>